<dbReference type="AlphaFoldDB" id="A0A364NR81"/>
<comment type="caution">
    <text evidence="1">The sequence shown here is derived from an EMBL/GenBank/DDBJ whole genome shotgun (WGS) entry which is preliminary data.</text>
</comment>
<proteinExistence type="predicted"/>
<evidence type="ECO:0000313" key="2">
    <source>
        <dbReference type="Proteomes" id="UP000250744"/>
    </source>
</evidence>
<dbReference type="Pfam" id="PF09720">
    <property type="entry name" value="Unstab_antitox"/>
    <property type="match status" value="1"/>
</dbReference>
<dbReference type="Proteomes" id="UP000250744">
    <property type="component" value="Unassembled WGS sequence"/>
</dbReference>
<keyword evidence="2" id="KW-1185">Reference proteome</keyword>
<dbReference type="OrthoDB" id="8549727at2"/>
<dbReference type="EMBL" id="QKRX01000001">
    <property type="protein sequence ID" value="RAU19591.1"/>
    <property type="molecule type" value="Genomic_DNA"/>
</dbReference>
<protein>
    <submittedName>
        <fullName evidence="1">Addiction module protein</fullName>
    </submittedName>
</protein>
<evidence type="ECO:0000313" key="1">
    <source>
        <dbReference type="EMBL" id="RAU19591.1"/>
    </source>
</evidence>
<gene>
    <name evidence="1" type="ORF">DN062_00450</name>
</gene>
<dbReference type="RefSeq" id="WP_112156586.1">
    <property type="nucleotide sequence ID" value="NZ_QKRX01000001.1"/>
</dbReference>
<sequence length="74" mass="8432">MNTKQLIDEAVSLPVEESALVVGSLLRNLNHPESEIDKQWSMEAKRRLSELRSGHVAVILGNEVFNKVWSKFKK</sequence>
<dbReference type="InterPro" id="IPR013406">
    <property type="entry name" value="CHP02574_addiction_mod"/>
</dbReference>
<reference evidence="1 2" key="1">
    <citation type="submission" date="2018-06" db="EMBL/GenBank/DDBJ databases">
        <title>Nitrincola tibetense sp. nov., isolated from Lake XuguoCo on Tibetan Plateau.</title>
        <authorList>
            <person name="Xing P."/>
        </authorList>
    </citation>
    <scope>NUCLEOTIDE SEQUENCE [LARGE SCALE GENOMIC DNA]</scope>
    <source>
        <strain evidence="2">xg18</strain>
    </source>
</reference>
<accession>A0A364NR81</accession>
<name>A0A364NR81_9GAMM</name>
<organism evidence="1 2">
    <name type="scientific">Nitrincola tibetensis</name>
    <dbReference type="NCBI Taxonomy" id="2219697"/>
    <lineage>
        <taxon>Bacteria</taxon>
        <taxon>Pseudomonadati</taxon>
        <taxon>Pseudomonadota</taxon>
        <taxon>Gammaproteobacteria</taxon>
        <taxon>Oceanospirillales</taxon>
        <taxon>Oceanospirillaceae</taxon>
        <taxon>Nitrincola</taxon>
    </lineage>
</organism>